<organism evidence="2">
    <name type="scientific">marine metagenome</name>
    <dbReference type="NCBI Taxonomy" id="408172"/>
    <lineage>
        <taxon>unclassified sequences</taxon>
        <taxon>metagenomes</taxon>
        <taxon>ecological metagenomes</taxon>
    </lineage>
</organism>
<keyword evidence="1" id="KW-1133">Transmembrane helix</keyword>
<protein>
    <recommendedName>
        <fullName evidence="3">Protein BatD</fullName>
    </recommendedName>
</protein>
<keyword evidence="1" id="KW-0472">Membrane</keyword>
<evidence type="ECO:0008006" key="3">
    <source>
        <dbReference type="Google" id="ProtNLM"/>
    </source>
</evidence>
<evidence type="ECO:0000313" key="2">
    <source>
        <dbReference type="EMBL" id="SVA08464.1"/>
    </source>
</evidence>
<reference evidence="2" key="1">
    <citation type="submission" date="2018-05" db="EMBL/GenBank/DDBJ databases">
        <authorList>
            <person name="Lanie J.A."/>
            <person name="Ng W.-L."/>
            <person name="Kazmierczak K.M."/>
            <person name="Andrzejewski T.M."/>
            <person name="Davidsen T.M."/>
            <person name="Wayne K.J."/>
            <person name="Tettelin H."/>
            <person name="Glass J.I."/>
            <person name="Rusch D."/>
            <person name="Podicherti R."/>
            <person name="Tsui H.-C.T."/>
            <person name="Winkler M.E."/>
        </authorList>
    </citation>
    <scope>NUCLEOTIDE SEQUENCE</scope>
</reference>
<dbReference type="EMBL" id="UINC01003691">
    <property type="protein sequence ID" value="SVA08464.1"/>
    <property type="molecule type" value="Genomic_DNA"/>
</dbReference>
<name>A0A381SYL1_9ZZZZ</name>
<accession>A0A381SYL1</accession>
<feature type="transmembrane region" description="Helical" evidence="1">
    <location>
        <begin position="112"/>
        <end position="130"/>
    </location>
</feature>
<keyword evidence="1" id="KW-0812">Transmembrane</keyword>
<evidence type="ECO:0000256" key="1">
    <source>
        <dbReference type="SAM" id="Phobius"/>
    </source>
</evidence>
<proteinExistence type="predicted"/>
<sequence>MDVTPTTPNFDVINKFDIIKKITSEPRETEEGLIEQKYSVKLRADQVGTYTIPPIRVLFKIKKQNTEKYIPGEARSQKITIEVASVLRLQGEPTDIKDIKDIVEVDRNWVPWFFWGLNFLLLITVLYLLWKYRKTKHPNPIEEAPVLPTHEIALRELDTLKNKGLLERGNAREHFFELSEIFRRYLGKRYLFPAPDWTTEEITEYFKNQEKVALSARAEANRILKKSDLIKFAKAQALPETDEIASVRSFIKSTHENLNLGLYPN</sequence>
<gene>
    <name evidence="2" type="ORF">METZ01_LOCUS61318</name>
</gene>
<dbReference type="AlphaFoldDB" id="A0A381SYL1"/>